<sequence length="101" mass="11027">MGLLGHVVGGAVFGLTARFWQLGILRQPMTQNPAGHVACTVAFAGAGYYWWQATVYMKGVLAEKETELRRRRQALDAIAMEIAVNGTPAELPPMPQMPQKS</sequence>
<gene>
    <name evidence="1" type="ORF">R3P38DRAFT_2921551</name>
</gene>
<reference evidence="1 2" key="1">
    <citation type="journal article" date="2024" name="J Genomics">
        <title>Draft genome sequencing and assembly of Favolaschia claudopus CIRM-BRFM 2984 isolated from oak limbs.</title>
        <authorList>
            <person name="Navarro D."/>
            <person name="Drula E."/>
            <person name="Chaduli D."/>
            <person name="Cazenave R."/>
            <person name="Ahrendt S."/>
            <person name="Wang J."/>
            <person name="Lipzen A."/>
            <person name="Daum C."/>
            <person name="Barry K."/>
            <person name="Grigoriev I.V."/>
            <person name="Favel A."/>
            <person name="Rosso M.N."/>
            <person name="Martin F."/>
        </authorList>
    </citation>
    <scope>NUCLEOTIDE SEQUENCE [LARGE SCALE GENOMIC DNA]</scope>
    <source>
        <strain evidence="1 2">CIRM-BRFM 2984</strain>
    </source>
</reference>
<comment type="caution">
    <text evidence="1">The sequence shown here is derived from an EMBL/GenBank/DDBJ whole genome shotgun (WGS) entry which is preliminary data.</text>
</comment>
<evidence type="ECO:0000313" key="1">
    <source>
        <dbReference type="EMBL" id="KAK7033238.1"/>
    </source>
</evidence>
<dbReference type="AlphaFoldDB" id="A0AAW0C3X3"/>
<evidence type="ECO:0000313" key="2">
    <source>
        <dbReference type="Proteomes" id="UP001362999"/>
    </source>
</evidence>
<dbReference type="EMBL" id="JAWWNJ010000023">
    <property type="protein sequence ID" value="KAK7033238.1"/>
    <property type="molecule type" value="Genomic_DNA"/>
</dbReference>
<keyword evidence="2" id="KW-1185">Reference proteome</keyword>
<organism evidence="1 2">
    <name type="scientific">Favolaschia claudopus</name>
    <dbReference type="NCBI Taxonomy" id="2862362"/>
    <lineage>
        <taxon>Eukaryota</taxon>
        <taxon>Fungi</taxon>
        <taxon>Dikarya</taxon>
        <taxon>Basidiomycota</taxon>
        <taxon>Agaricomycotina</taxon>
        <taxon>Agaricomycetes</taxon>
        <taxon>Agaricomycetidae</taxon>
        <taxon>Agaricales</taxon>
        <taxon>Marasmiineae</taxon>
        <taxon>Mycenaceae</taxon>
        <taxon>Favolaschia</taxon>
    </lineage>
</organism>
<dbReference type="Proteomes" id="UP001362999">
    <property type="component" value="Unassembled WGS sequence"/>
</dbReference>
<name>A0AAW0C3X3_9AGAR</name>
<protein>
    <submittedName>
        <fullName evidence="1">Uncharacterized protein</fullName>
    </submittedName>
</protein>
<proteinExistence type="predicted"/>
<accession>A0AAW0C3X3</accession>